<proteinExistence type="inferred from homology"/>
<keyword evidence="7" id="KW-1185">Reference proteome</keyword>
<dbReference type="NCBIfam" id="TIGR00099">
    <property type="entry name" value="Cof-subfamily"/>
    <property type="match status" value="1"/>
</dbReference>
<evidence type="ECO:0000256" key="5">
    <source>
        <dbReference type="ARBA" id="ARBA00034778"/>
    </source>
</evidence>
<organism evidence="6 7">
    <name type="scientific">Kushneria avicenniae</name>
    <dbReference type="NCBI Taxonomy" id="402385"/>
    <lineage>
        <taxon>Bacteria</taxon>
        <taxon>Pseudomonadati</taxon>
        <taxon>Pseudomonadota</taxon>
        <taxon>Gammaproteobacteria</taxon>
        <taxon>Oceanospirillales</taxon>
        <taxon>Halomonadaceae</taxon>
        <taxon>Kushneria</taxon>
    </lineage>
</organism>
<dbReference type="STRING" id="402385.SAMN05421848_0549"/>
<reference evidence="7" key="1">
    <citation type="submission" date="2016-10" db="EMBL/GenBank/DDBJ databases">
        <authorList>
            <person name="Varghese N."/>
            <person name="Submissions S."/>
        </authorList>
    </citation>
    <scope>NUCLEOTIDE SEQUENCE [LARGE SCALE GENOMIC DNA]</scope>
    <source>
        <strain evidence="7">DSM 23439</strain>
    </source>
</reference>
<dbReference type="AlphaFoldDB" id="A0A1I1GLP0"/>
<comment type="similarity">
    <text evidence="5">Belongs to the HAD-like hydrolase superfamily. Cof family.</text>
</comment>
<evidence type="ECO:0000313" key="6">
    <source>
        <dbReference type="EMBL" id="SFC10203.1"/>
    </source>
</evidence>
<dbReference type="InterPro" id="IPR000150">
    <property type="entry name" value="Cof"/>
</dbReference>
<keyword evidence="3" id="KW-0378">Hydrolase</keyword>
<dbReference type="SFLD" id="SFLDG01140">
    <property type="entry name" value="C2.B:_Phosphomannomutase_and_P"/>
    <property type="match status" value="1"/>
</dbReference>
<sequence>MTPHLIVTDLDRTLLNADHGLDDITVDTFQTLERQGHMLAIASGRHYQDIREIRRQLGVNAHIISANGAHLHGPDDQLIHEILVPQDIVRALLEMDVPDEIRINLYTSDRWLIDAPEPMLLAFHESTGFTYDVVDMAGVDGHQVGKVLFIGDAGLLKAIETRIRAHFEDRTHITYSLENSLEVMEREASKGQMLNRLAAQLDIPISRTVAFGDNLNDTDMLQNAGRAFAMGNAHPELLTRAPAAELIRAHTEAGVAVKLRELFAL</sequence>
<dbReference type="EMBL" id="FOLY01000001">
    <property type="protein sequence ID" value="SFC10203.1"/>
    <property type="molecule type" value="Genomic_DNA"/>
</dbReference>
<evidence type="ECO:0000256" key="3">
    <source>
        <dbReference type="ARBA" id="ARBA00022801"/>
    </source>
</evidence>
<evidence type="ECO:0008006" key="8">
    <source>
        <dbReference type="Google" id="ProtNLM"/>
    </source>
</evidence>
<accession>A0A1I1GLP0</accession>
<dbReference type="InterPro" id="IPR023214">
    <property type="entry name" value="HAD_sf"/>
</dbReference>
<dbReference type="Gene3D" id="3.40.50.1000">
    <property type="entry name" value="HAD superfamily/HAD-like"/>
    <property type="match status" value="1"/>
</dbReference>
<dbReference type="Gene3D" id="3.30.1240.10">
    <property type="match status" value="1"/>
</dbReference>
<dbReference type="NCBIfam" id="TIGR01484">
    <property type="entry name" value="HAD-SF-IIB"/>
    <property type="match status" value="1"/>
</dbReference>
<dbReference type="Proteomes" id="UP000199046">
    <property type="component" value="Unassembled WGS sequence"/>
</dbReference>
<comment type="cofactor">
    <cofactor evidence="1">
        <name>Mg(2+)</name>
        <dbReference type="ChEBI" id="CHEBI:18420"/>
    </cofactor>
</comment>
<name>A0A1I1GLP0_9GAMM</name>
<evidence type="ECO:0000256" key="4">
    <source>
        <dbReference type="ARBA" id="ARBA00022842"/>
    </source>
</evidence>
<dbReference type="OrthoDB" id="5498330at2"/>
<dbReference type="RefSeq" id="WP_090130529.1">
    <property type="nucleotide sequence ID" value="NZ_FOLY01000001.1"/>
</dbReference>
<keyword evidence="2" id="KW-0479">Metal-binding</keyword>
<dbReference type="SUPFAM" id="SSF56784">
    <property type="entry name" value="HAD-like"/>
    <property type="match status" value="1"/>
</dbReference>
<protein>
    <recommendedName>
        <fullName evidence="8">Cof subfamily of IIB subfamily of haloacid dehalogenase superfamily/HAD-superfamily hydrolase, subfamily IIB</fullName>
    </recommendedName>
</protein>
<keyword evidence="4" id="KW-0460">Magnesium</keyword>
<dbReference type="CDD" id="cd07516">
    <property type="entry name" value="HAD_Pase"/>
    <property type="match status" value="1"/>
</dbReference>
<dbReference type="PANTHER" id="PTHR47267:SF4">
    <property type="entry name" value="PYRIDOXAL PHOSPHATE PHOSPHATASE YIGL"/>
    <property type="match status" value="1"/>
</dbReference>
<dbReference type="InterPro" id="IPR036412">
    <property type="entry name" value="HAD-like_sf"/>
</dbReference>
<evidence type="ECO:0000256" key="1">
    <source>
        <dbReference type="ARBA" id="ARBA00001946"/>
    </source>
</evidence>
<evidence type="ECO:0000313" key="7">
    <source>
        <dbReference type="Proteomes" id="UP000199046"/>
    </source>
</evidence>
<gene>
    <name evidence="6" type="ORF">SAMN05421848_0549</name>
</gene>
<evidence type="ECO:0000256" key="2">
    <source>
        <dbReference type="ARBA" id="ARBA00022723"/>
    </source>
</evidence>
<dbReference type="GO" id="GO:0016791">
    <property type="term" value="F:phosphatase activity"/>
    <property type="evidence" value="ECO:0007669"/>
    <property type="project" value="UniProtKB-ARBA"/>
</dbReference>
<dbReference type="PANTHER" id="PTHR47267">
    <property type="match status" value="1"/>
</dbReference>
<dbReference type="SFLD" id="SFLDS00003">
    <property type="entry name" value="Haloacid_Dehalogenase"/>
    <property type="match status" value="1"/>
</dbReference>
<dbReference type="Pfam" id="PF08282">
    <property type="entry name" value="Hydrolase_3"/>
    <property type="match status" value="1"/>
</dbReference>
<dbReference type="GO" id="GO:0000287">
    <property type="term" value="F:magnesium ion binding"/>
    <property type="evidence" value="ECO:0007669"/>
    <property type="project" value="UniProtKB-ARBA"/>
</dbReference>
<dbReference type="InterPro" id="IPR006379">
    <property type="entry name" value="HAD-SF_hydro_IIB"/>
</dbReference>